<dbReference type="GO" id="GO:0000976">
    <property type="term" value="F:transcription cis-regulatory region binding"/>
    <property type="evidence" value="ECO:0007669"/>
    <property type="project" value="TreeGrafter"/>
</dbReference>
<protein>
    <submittedName>
        <fullName evidence="5">Regulatory protein TetR</fullName>
    </submittedName>
</protein>
<dbReference type="Proteomes" id="UP000002484">
    <property type="component" value="Chromosome"/>
</dbReference>
<dbReference type="EMBL" id="CP002299">
    <property type="protein sequence ID" value="ADP81572.1"/>
    <property type="molecule type" value="Genomic_DNA"/>
</dbReference>
<keyword evidence="6" id="KW-1185">Reference proteome</keyword>
<dbReference type="InParanoid" id="E3J0E3"/>
<dbReference type="SUPFAM" id="SSF48498">
    <property type="entry name" value="Tetracyclin repressor-like, C-terminal domain"/>
    <property type="match status" value="1"/>
</dbReference>
<dbReference type="Pfam" id="PF00440">
    <property type="entry name" value="TetR_N"/>
    <property type="match status" value="1"/>
</dbReference>
<accession>E3J0E3</accession>
<feature type="region of interest" description="Disordered" evidence="3">
    <location>
        <begin position="89"/>
        <end position="121"/>
    </location>
</feature>
<organism evidence="5 6">
    <name type="scientific">Pseudofrankia inefficax (strain DSM 45817 / CECT 9037 / DDB 130130 / EuI1c)</name>
    <name type="common">Frankia inefficax</name>
    <dbReference type="NCBI Taxonomy" id="298654"/>
    <lineage>
        <taxon>Bacteria</taxon>
        <taxon>Bacillati</taxon>
        <taxon>Actinomycetota</taxon>
        <taxon>Actinomycetes</taxon>
        <taxon>Frankiales</taxon>
        <taxon>Frankiaceae</taxon>
        <taxon>Pseudofrankia</taxon>
    </lineage>
</organism>
<evidence type="ECO:0000313" key="6">
    <source>
        <dbReference type="Proteomes" id="UP000002484"/>
    </source>
</evidence>
<feature type="compositionally biased region" description="Basic and acidic residues" evidence="3">
    <location>
        <begin position="98"/>
        <end position="107"/>
    </location>
</feature>
<name>E3J0E3_PSEI1</name>
<dbReference type="eggNOG" id="COG1309">
    <property type="taxonomic scope" value="Bacteria"/>
</dbReference>
<dbReference type="PANTHER" id="PTHR30055:SF235">
    <property type="entry name" value="TRANSCRIPTIONAL REGULATORY PROTEIN"/>
    <property type="match status" value="1"/>
</dbReference>
<dbReference type="InterPro" id="IPR001647">
    <property type="entry name" value="HTH_TetR"/>
</dbReference>
<dbReference type="PANTHER" id="PTHR30055">
    <property type="entry name" value="HTH-TYPE TRANSCRIPTIONAL REGULATOR RUTR"/>
    <property type="match status" value="1"/>
</dbReference>
<gene>
    <name evidence="5" type="ordered locus">FraEuI1c_3565</name>
</gene>
<feature type="domain" description="HTH tetR-type" evidence="4">
    <location>
        <begin position="18"/>
        <end position="78"/>
    </location>
</feature>
<evidence type="ECO:0000256" key="1">
    <source>
        <dbReference type="ARBA" id="ARBA00023125"/>
    </source>
</evidence>
<dbReference type="InterPro" id="IPR036271">
    <property type="entry name" value="Tet_transcr_reg_TetR-rel_C_sf"/>
</dbReference>
<dbReference type="PRINTS" id="PR00455">
    <property type="entry name" value="HTHTETR"/>
</dbReference>
<evidence type="ECO:0000313" key="5">
    <source>
        <dbReference type="EMBL" id="ADP81572.1"/>
    </source>
</evidence>
<evidence type="ECO:0000256" key="2">
    <source>
        <dbReference type="PROSITE-ProRule" id="PRU00335"/>
    </source>
</evidence>
<dbReference type="OrthoDB" id="3210235at2"/>
<proteinExistence type="predicted"/>
<dbReference type="GO" id="GO:0003700">
    <property type="term" value="F:DNA-binding transcription factor activity"/>
    <property type="evidence" value="ECO:0007669"/>
    <property type="project" value="TreeGrafter"/>
</dbReference>
<dbReference type="InterPro" id="IPR041678">
    <property type="entry name" value="TetR_C_16"/>
</dbReference>
<evidence type="ECO:0000256" key="3">
    <source>
        <dbReference type="SAM" id="MobiDB-lite"/>
    </source>
</evidence>
<dbReference type="RefSeq" id="WP_013424690.1">
    <property type="nucleotide sequence ID" value="NC_014666.1"/>
</dbReference>
<dbReference type="KEGG" id="fri:FraEuI1c_3565"/>
<evidence type="ECO:0000259" key="4">
    <source>
        <dbReference type="PROSITE" id="PS50977"/>
    </source>
</evidence>
<dbReference type="AlphaFoldDB" id="E3J0E3"/>
<dbReference type="HOGENOM" id="CLU_069356_10_1_11"/>
<dbReference type="SUPFAM" id="SSF46689">
    <property type="entry name" value="Homeodomain-like"/>
    <property type="match status" value="1"/>
</dbReference>
<sequence length="237" mass="24207">MTPAGPAVDAAARRRDAGRSRARLLAAATELFAERGYTGTALRAVAERAGVDAALIARYYGGKDGLYQAVLAADPVVGAARDTGAAAVVEAPAPTSDGDERPREDRPGPVVAENAAPDVDGDQDANVALAELLARMVERWRDGPASTVGQNVFRCDLDDAARAATASRLAQQVLPVLRAVGPGSAGGPDAELRAELAAMVLLGIGVARTAGTLPALAAADPDRLAELLRELLDTALG</sequence>
<dbReference type="Pfam" id="PF17920">
    <property type="entry name" value="TetR_C_16"/>
    <property type="match status" value="1"/>
</dbReference>
<dbReference type="PROSITE" id="PS50977">
    <property type="entry name" value="HTH_TETR_2"/>
    <property type="match status" value="1"/>
</dbReference>
<dbReference type="InterPro" id="IPR050109">
    <property type="entry name" value="HTH-type_TetR-like_transc_reg"/>
</dbReference>
<dbReference type="Gene3D" id="1.10.357.10">
    <property type="entry name" value="Tetracycline Repressor, domain 2"/>
    <property type="match status" value="2"/>
</dbReference>
<reference evidence="5 6" key="1">
    <citation type="submission" date="2010-10" db="EMBL/GenBank/DDBJ databases">
        <title>Complete sequence of Frankia sp. EuI1c.</title>
        <authorList>
            <consortium name="US DOE Joint Genome Institute"/>
            <person name="Lucas S."/>
            <person name="Copeland A."/>
            <person name="Lapidus A."/>
            <person name="Cheng J.-F."/>
            <person name="Bruce D."/>
            <person name="Goodwin L."/>
            <person name="Pitluck S."/>
            <person name="Chertkov O."/>
            <person name="Detter J.C."/>
            <person name="Han C."/>
            <person name="Tapia R."/>
            <person name="Land M."/>
            <person name="Hauser L."/>
            <person name="Jeffries C."/>
            <person name="Kyrpides N."/>
            <person name="Ivanova N."/>
            <person name="Mikhailova N."/>
            <person name="Beauchemin N."/>
            <person name="Sen A."/>
            <person name="Sur S.A."/>
            <person name="Gtari M."/>
            <person name="Wall L."/>
            <person name="Tisa L."/>
            <person name="Woyke T."/>
        </authorList>
    </citation>
    <scope>NUCLEOTIDE SEQUENCE [LARGE SCALE GENOMIC DNA]</scope>
    <source>
        <strain evidence="6">DSM 45817 / CECT 9037 / EuI1c</strain>
    </source>
</reference>
<keyword evidence="1 2" id="KW-0238">DNA-binding</keyword>
<feature type="DNA-binding region" description="H-T-H motif" evidence="2">
    <location>
        <begin position="41"/>
        <end position="60"/>
    </location>
</feature>
<dbReference type="STRING" id="298654.FraEuI1c_3565"/>
<dbReference type="InterPro" id="IPR009057">
    <property type="entry name" value="Homeodomain-like_sf"/>
</dbReference>